<dbReference type="InterPro" id="IPR019734">
    <property type="entry name" value="TPR_rpt"/>
</dbReference>
<keyword evidence="1" id="KW-0677">Repeat</keyword>
<feature type="repeat" description="TPR" evidence="3">
    <location>
        <begin position="435"/>
        <end position="468"/>
    </location>
</feature>
<keyword evidence="2 3" id="KW-0802">TPR repeat</keyword>
<dbReference type="PROSITE" id="PS50005">
    <property type="entry name" value="TPR"/>
    <property type="match status" value="9"/>
</dbReference>
<sequence>MLSSIVCFNHPALSQEQEQDYEIAYKKAVQLMDAGKIQEGFEYLNKSIGINPRFYDALYARSYYFMREGKYLKAIRDYDLLILLYPNVASLYLYRGQAKFYLENYESAETDYRKGYQLDSTYIEVINALGSLYFVMDLYKDATTYFNKTLRLDAKNVYAYYYRASTYYYTQQYDLALKDIASCLGLAPKDADAKRLKALVHLGMKKPKKAIDIYEKLQKEKAAFEEEDFYNWGLAYYQLRKYNRALFYLQTPQKHENSSIYHYIGKTKYKLKDTRAALSYLNRAIKLVGKNNEASATMYYDRAVVYYRMRRPKQARKDFLEGIFLMPELLTDKELITRMNLLGNAKIMLKLDDRKEKPLLDSISTQGYQARAETFISLGDSKNALVELKKAIELAPNNSYSYTLRGIAHAMRNAYNEAVQDFNKALKLPKNRNAEKTYYSRGLTYKELGMYKEAQASITQAITLNKKVAEYYYDRAIIAYEVRNLEGALQDINEAIKLAPKKLDYYTDRALYLSEKKQYKEALADCNRVLKEDSNNVMAYYSRGLAYDGLGKYAEAVADFSKVLTVYPNDREVNLLLRKSLSKMHQEKN</sequence>
<proteinExistence type="predicted"/>
<name>A1ZPH4_MICM2</name>
<reference evidence="4 5" key="1">
    <citation type="submission" date="2007-01" db="EMBL/GenBank/DDBJ databases">
        <authorList>
            <person name="Haygood M."/>
            <person name="Podell S."/>
            <person name="Anderson C."/>
            <person name="Hopkinson B."/>
            <person name="Roe K."/>
            <person name="Barbeau K."/>
            <person name="Gaasterland T."/>
            <person name="Ferriera S."/>
            <person name="Johnson J."/>
            <person name="Kravitz S."/>
            <person name="Beeson K."/>
            <person name="Sutton G."/>
            <person name="Rogers Y.-H."/>
            <person name="Friedman R."/>
            <person name="Frazier M."/>
            <person name="Venter J.C."/>
        </authorList>
    </citation>
    <scope>NUCLEOTIDE SEQUENCE [LARGE SCALE GENOMIC DNA]</scope>
    <source>
        <strain evidence="4 5">ATCC 23134</strain>
    </source>
</reference>
<dbReference type="PROSITE" id="PS50293">
    <property type="entry name" value="TPR_REGION"/>
    <property type="match status" value="1"/>
</dbReference>
<dbReference type="Gene3D" id="1.25.40.10">
    <property type="entry name" value="Tetratricopeptide repeat domain"/>
    <property type="match status" value="6"/>
</dbReference>
<dbReference type="Proteomes" id="UP000004095">
    <property type="component" value="Unassembled WGS sequence"/>
</dbReference>
<evidence type="ECO:0000256" key="1">
    <source>
        <dbReference type="ARBA" id="ARBA00022737"/>
    </source>
</evidence>
<feature type="repeat" description="TPR" evidence="3">
    <location>
        <begin position="365"/>
        <end position="398"/>
    </location>
</feature>
<comment type="caution">
    <text evidence="4">The sequence shown here is derived from an EMBL/GenBank/DDBJ whole genome shotgun (WGS) entry which is preliminary data.</text>
</comment>
<dbReference type="eggNOG" id="COG0457">
    <property type="taxonomic scope" value="Bacteria"/>
</dbReference>
<dbReference type="InterPro" id="IPR011990">
    <property type="entry name" value="TPR-like_helical_dom_sf"/>
</dbReference>
<accession>A1ZPH4</accession>
<dbReference type="Pfam" id="PF00515">
    <property type="entry name" value="TPR_1"/>
    <property type="match status" value="1"/>
</dbReference>
<feature type="repeat" description="TPR" evidence="3">
    <location>
        <begin position="399"/>
        <end position="432"/>
    </location>
</feature>
<feature type="repeat" description="TPR" evidence="3">
    <location>
        <begin position="123"/>
        <end position="156"/>
    </location>
</feature>
<keyword evidence="5" id="KW-1185">Reference proteome</keyword>
<feature type="repeat" description="TPR" evidence="3">
    <location>
        <begin position="89"/>
        <end position="122"/>
    </location>
</feature>
<evidence type="ECO:0000256" key="3">
    <source>
        <dbReference type="PROSITE-ProRule" id="PRU00339"/>
    </source>
</evidence>
<dbReference type="InterPro" id="IPR050498">
    <property type="entry name" value="Ycf3"/>
</dbReference>
<dbReference type="SMART" id="SM00028">
    <property type="entry name" value="TPR"/>
    <property type="match status" value="15"/>
</dbReference>
<feature type="repeat" description="TPR" evidence="3">
    <location>
        <begin position="469"/>
        <end position="502"/>
    </location>
</feature>
<gene>
    <name evidence="4" type="ORF">M23134_03782</name>
</gene>
<dbReference type="Pfam" id="PF12895">
    <property type="entry name" value="ANAPC3"/>
    <property type="match status" value="1"/>
</dbReference>
<evidence type="ECO:0000256" key="2">
    <source>
        <dbReference type="ARBA" id="ARBA00022803"/>
    </source>
</evidence>
<feature type="repeat" description="TPR" evidence="3">
    <location>
        <begin position="157"/>
        <end position="190"/>
    </location>
</feature>
<dbReference type="PANTHER" id="PTHR44858:SF1">
    <property type="entry name" value="UDP-N-ACETYLGLUCOSAMINE--PEPTIDE N-ACETYLGLUCOSAMINYLTRANSFERASE SPINDLY-RELATED"/>
    <property type="match status" value="1"/>
</dbReference>
<feature type="repeat" description="TPR" evidence="3">
    <location>
        <begin position="258"/>
        <end position="291"/>
    </location>
</feature>
<dbReference type="Pfam" id="PF13181">
    <property type="entry name" value="TPR_8"/>
    <property type="match status" value="2"/>
</dbReference>
<feature type="repeat" description="TPR" evidence="3">
    <location>
        <begin position="537"/>
        <end position="570"/>
    </location>
</feature>
<evidence type="ECO:0000313" key="5">
    <source>
        <dbReference type="Proteomes" id="UP000004095"/>
    </source>
</evidence>
<dbReference type="AlphaFoldDB" id="A1ZPH4"/>
<protein>
    <submittedName>
        <fullName evidence="4">Tetratricopeptide repeat family protein, putative</fullName>
    </submittedName>
</protein>
<dbReference type="SUPFAM" id="SSF48452">
    <property type="entry name" value="TPR-like"/>
    <property type="match status" value="2"/>
</dbReference>
<dbReference type="PANTHER" id="PTHR44858">
    <property type="entry name" value="TETRATRICOPEPTIDE REPEAT PROTEIN 6"/>
    <property type="match status" value="1"/>
</dbReference>
<dbReference type="EMBL" id="AAWS01000021">
    <property type="protein sequence ID" value="EAY27713.1"/>
    <property type="molecule type" value="Genomic_DNA"/>
</dbReference>
<evidence type="ECO:0000313" key="4">
    <source>
        <dbReference type="EMBL" id="EAY27713.1"/>
    </source>
</evidence>
<organism evidence="4 5">
    <name type="scientific">Microscilla marina ATCC 23134</name>
    <dbReference type="NCBI Taxonomy" id="313606"/>
    <lineage>
        <taxon>Bacteria</taxon>
        <taxon>Pseudomonadati</taxon>
        <taxon>Bacteroidota</taxon>
        <taxon>Cytophagia</taxon>
        <taxon>Cytophagales</taxon>
        <taxon>Microscillaceae</taxon>
        <taxon>Microscilla</taxon>
    </lineage>
</organism>